<feature type="signal peptide" evidence="1">
    <location>
        <begin position="1"/>
        <end position="22"/>
    </location>
</feature>
<proteinExistence type="predicted"/>
<evidence type="ECO:0000313" key="3">
    <source>
        <dbReference type="Proteomes" id="UP001054837"/>
    </source>
</evidence>
<evidence type="ECO:0000313" key="2">
    <source>
        <dbReference type="EMBL" id="GIY24124.1"/>
    </source>
</evidence>
<feature type="chain" id="PRO_5043741592" evidence="1">
    <location>
        <begin position="23"/>
        <end position="138"/>
    </location>
</feature>
<dbReference type="EMBL" id="BPLQ01006636">
    <property type="protein sequence ID" value="GIY24124.1"/>
    <property type="molecule type" value="Genomic_DNA"/>
</dbReference>
<dbReference type="AlphaFoldDB" id="A0AAV4RRF2"/>
<dbReference type="Proteomes" id="UP001054837">
    <property type="component" value="Unassembled WGS sequence"/>
</dbReference>
<organism evidence="2 3">
    <name type="scientific">Caerostris darwini</name>
    <dbReference type="NCBI Taxonomy" id="1538125"/>
    <lineage>
        <taxon>Eukaryota</taxon>
        <taxon>Metazoa</taxon>
        <taxon>Ecdysozoa</taxon>
        <taxon>Arthropoda</taxon>
        <taxon>Chelicerata</taxon>
        <taxon>Arachnida</taxon>
        <taxon>Araneae</taxon>
        <taxon>Araneomorphae</taxon>
        <taxon>Entelegynae</taxon>
        <taxon>Araneoidea</taxon>
        <taxon>Araneidae</taxon>
        <taxon>Caerostris</taxon>
    </lineage>
</organism>
<evidence type="ECO:0000256" key="1">
    <source>
        <dbReference type="SAM" id="SignalP"/>
    </source>
</evidence>
<protein>
    <submittedName>
        <fullName evidence="2">Uncharacterized protein</fullName>
    </submittedName>
</protein>
<sequence>MKKALKWVTVVIVLSFIPYTEGGSQAIHLAQETGMRQTISGEAKPERGEGRTQAFTTPRELFMKLRTLVKFSRKSLLEAPAFGNKFLEIRLNWIGKRAISTRFLVFICFPDSREKFFNSYLGGRGMEYVKGLNELGSW</sequence>
<reference evidence="2 3" key="1">
    <citation type="submission" date="2021-06" db="EMBL/GenBank/DDBJ databases">
        <title>Caerostris darwini draft genome.</title>
        <authorList>
            <person name="Kono N."/>
            <person name="Arakawa K."/>
        </authorList>
    </citation>
    <scope>NUCLEOTIDE SEQUENCE [LARGE SCALE GENOMIC DNA]</scope>
</reference>
<keyword evidence="1" id="KW-0732">Signal</keyword>
<comment type="caution">
    <text evidence="2">The sequence shown here is derived from an EMBL/GenBank/DDBJ whole genome shotgun (WGS) entry which is preliminary data.</text>
</comment>
<gene>
    <name evidence="2" type="ORF">CDAR_579121</name>
</gene>
<keyword evidence="3" id="KW-1185">Reference proteome</keyword>
<name>A0AAV4RRF2_9ARAC</name>
<accession>A0AAV4RRF2</accession>